<gene>
    <name evidence="2" type="primary">OSJNBa0051O02.20</name>
</gene>
<dbReference type="EMBL" id="AP005769">
    <property type="protein sequence ID" value="BAD46410.1"/>
    <property type="molecule type" value="Genomic_DNA"/>
</dbReference>
<evidence type="ECO:0000256" key="1">
    <source>
        <dbReference type="SAM" id="MobiDB-lite"/>
    </source>
</evidence>
<evidence type="ECO:0000313" key="2">
    <source>
        <dbReference type="EMBL" id="BAD46410.1"/>
    </source>
</evidence>
<dbReference type="AlphaFoldDB" id="Q651V7"/>
<dbReference type="Proteomes" id="UP000000763">
    <property type="component" value="Chromosome 6"/>
</dbReference>
<protein>
    <submittedName>
        <fullName evidence="2">Uncharacterized protein</fullName>
    </submittedName>
</protein>
<feature type="region of interest" description="Disordered" evidence="1">
    <location>
        <begin position="1"/>
        <end position="35"/>
    </location>
</feature>
<accession>Q651V7</accession>
<name>Q651V7_ORYSJ</name>
<evidence type="ECO:0000313" key="3">
    <source>
        <dbReference type="Proteomes" id="UP000000763"/>
    </source>
</evidence>
<sequence length="57" mass="5878">MAPSDAKLRHRAGRSPGSSAAADHGVGRRDDTTVQTLSREWRAAPDPAGGGAIIVIL</sequence>
<reference evidence="3" key="1">
    <citation type="journal article" date="2005" name="Nature">
        <title>The map-based sequence of the rice genome.</title>
        <authorList>
            <consortium name="International rice genome sequencing project (IRGSP)"/>
            <person name="Matsumoto T."/>
            <person name="Wu J."/>
            <person name="Kanamori H."/>
            <person name="Katayose Y."/>
            <person name="Fujisawa M."/>
            <person name="Namiki N."/>
            <person name="Mizuno H."/>
            <person name="Yamamoto K."/>
            <person name="Antonio B.A."/>
            <person name="Baba T."/>
            <person name="Sakata K."/>
            <person name="Nagamura Y."/>
            <person name="Aoki H."/>
            <person name="Arikawa K."/>
            <person name="Arita K."/>
            <person name="Bito T."/>
            <person name="Chiden Y."/>
            <person name="Fujitsuka N."/>
            <person name="Fukunaka R."/>
            <person name="Hamada M."/>
            <person name="Harada C."/>
            <person name="Hayashi A."/>
            <person name="Hijishita S."/>
            <person name="Honda M."/>
            <person name="Hosokawa S."/>
            <person name="Ichikawa Y."/>
            <person name="Idonuma A."/>
            <person name="Iijima M."/>
            <person name="Ikeda M."/>
            <person name="Ikeno M."/>
            <person name="Ito K."/>
            <person name="Ito S."/>
            <person name="Ito T."/>
            <person name="Ito Y."/>
            <person name="Ito Y."/>
            <person name="Iwabuchi A."/>
            <person name="Kamiya K."/>
            <person name="Karasawa W."/>
            <person name="Kurita K."/>
            <person name="Katagiri S."/>
            <person name="Kikuta A."/>
            <person name="Kobayashi H."/>
            <person name="Kobayashi N."/>
            <person name="Machita K."/>
            <person name="Maehara T."/>
            <person name="Masukawa M."/>
            <person name="Mizubayashi T."/>
            <person name="Mukai Y."/>
            <person name="Nagasaki H."/>
            <person name="Nagata Y."/>
            <person name="Naito S."/>
            <person name="Nakashima M."/>
            <person name="Nakama Y."/>
            <person name="Nakamichi Y."/>
            <person name="Nakamura M."/>
            <person name="Meguro A."/>
            <person name="Negishi M."/>
            <person name="Ohta I."/>
            <person name="Ohta T."/>
            <person name="Okamoto M."/>
            <person name="Ono N."/>
            <person name="Saji S."/>
            <person name="Sakaguchi M."/>
            <person name="Sakai K."/>
            <person name="Shibata M."/>
            <person name="Shimokawa T."/>
            <person name="Song J."/>
            <person name="Takazaki Y."/>
            <person name="Terasawa K."/>
            <person name="Tsugane M."/>
            <person name="Tsuji K."/>
            <person name="Ueda S."/>
            <person name="Waki K."/>
            <person name="Yamagata H."/>
            <person name="Yamamoto M."/>
            <person name="Yamamoto S."/>
            <person name="Yamane H."/>
            <person name="Yoshiki S."/>
            <person name="Yoshihara R."/>
            <person name="Yukawa K."/>
            <person name="Zhong H."/>
            <person name="Yano M."/>
            <person name="Yuan Q."/>
            <person name="Ouyang S."/>
            <person name="Liu J."/>
            <person name="Jones K.M."/>
            <person name="Gansberger K."/>
            <person name="Moffat K."/>
            <person name="Hill J."/>
            <person name="Bera J."/>
            <person name="Fadrosh D."/>
            <person name="Jin S."/>
            <person name="Johri S."/>
            <person name="Kim M."/>
            <person name="Overton L."/>
            <person name="Reardon M."/>
            <person name="Tsitrin T."/>
            <person name="Vuong H."/>
            <person name="Weaver B."/>
            <person name="Ciecko A."/>
            <person name="Tallon L."/>
            <person name="Jackson J."/>
            <person name="Pai G."/>
            <person name="Aken S.V."/>
            <person name="Utterback T."/>
            <person name="Reidmuller S."/>
            <person name="Feldblyum T."/>
            <person name="Hsiao J."/>
            <person name="Zismann V."/>
            <person name="Iobst S."/>
            <person name="de Vazeille A.R."/>
            <person name="Buell C.R."/>
            <person name="Ying K."/>
            <person name="Li Y."/>
            <person name="Lu T."/>
            <person name="Huang Y."/>
            <person name="Zhao Q."/>
            <person name="Feng Q."/>
            <person name="Zhang L."/>
            <person name="Zhu J."/>
            <person name="Weng Q."/>
            <person name="Mu J."/>
            <person name="Lu Y."/>
            <person name="Fan D."/>
            <person name="Liu Y."/>
            <person name="Guan J."/>
            <person name="Zhang Y."/>
            <person name="Yu S."/>
            <person name="Liu X."/>
            <person name="Zhang Y."/>
            <person name="Hong G."/>
            <person name="Han B."/>
            <person name="Choisne N."/>
            <person name="Demange N."/>
            <person name="Orjeda G."/>
            <person name="Samain S."/>
            <person name="Cattolico L."/>
            <person name="Pelletier E."/>
            <person name="Couloux A."/>
            <person name="Segurens B."/>
            <person name="Wincker P."/>
            <person name="D'Hont A."/>
            <person name="Scarpelli C."/>
            <person name="Weissenbach J."/>
            <person name="Salanoubat M."/>
            <person name="Quetier F."/>
            <person name="Yu Y."/>
            <person name="Kim H.R."/>
            <person name="Rambo T."/>
            <person name="Currie J."/>
            <person name="Collura K."/>
            <person name="Luo M."/>
            <person name="Yang T."/>
            <person name="Ammiraju J.S.S."/>
            <person name="Engler F."/>
            <person name="Soderlund C."/>
            <person name="Wing R.A."/>
            <person name="Palmer L.E."/>
            <person name="de la Bastide M."/>
            <person name="Spiegel L."/>
            <person name="Nascimento L."/>
            <person name="Zutavern T."/>
            <person name="O'Shaughnessy A."/>
            <person name="Dike S."/>
            <person name="Dedhia N."/>
            <person name="Preston R."/>
            <person name="Balija V."/>
            <person name="McCombie W.R."/>
            <person name="Chow T."/>
            <person name="Chen H."/>
            <person name="Chung M."/>
            <person name="Chen C."/>
            <person name="Shaw J."/>
            <person name="Wu H."/>
            <person name="Hsiao K."/>
            <person name="Chao Y."/>
            <person name="Chu M."/>
            <person name="Cheng C."/>
            <person name="Hour A."/>
            <person name="Lee P."/>
            <person name="Lin S."/>
            <person name="Lin Y."/>
            <person name="Liou J."/>
            <person name="Liu S."/>
            <person name="Hsing Y."/>
            <person name="Raghuvanshi S."/>
            <person name="Mohanty A."/>
            <person name="Bharti A.K."/>
            <person name="Gaur A."/>
            <person name="Gupta V."/>
            <person name="Kumar D."/>
            <person name="Ravi V."/>
            <person name="Vij S."/>
            <person name="Kapur A."/>
            <person name="Khurana P."/>
            <person name="Khurana P."/>
            <person name="Khurana J.P."/>
            <person name="Tyagi A.K."/>
            <person name="Gaikwad K."/>
            <person name="Singh A."/>
            <person name="Dalal V."/>
            <person name="Srivastava S."/>
            <person name="Dixit A."/>
            <person name="Pal A.K."/>
            <person name="Ghazi I.A."/>
            <person name="Yadav M."/>
            <person name="Pandit A."/>
            <person name="Bhargava A."/>
            <person name="Sureshbabu K."/>
            <person name="Batra K."/>
            <person name="Sharma T.R."/>
            <person name="Mohapatra T."/>
            <person name="Singh N.K."/>
            <person name="Messing J."/>
            <person name="Nelson A.B."/>
            <person name="Fuks G."/>
            <person name="Kavchok S."/>
            <person name="Keizer G."/>
            <person name="Linton E."/>
            <person name="Llaca V."/>
            <person name="Song R."/>
            <person name="Tanyolac B."/>
            <person name="Young S."/>
            <person name="Ho-Il K."/>
            <person name="Hahn J.H."/>
            <person name="Sangsakoo G."/>
            <person name="Vanavichit A."/>
            <person name="de Mattos Luiz.A.T."/>
            <person name="Zimmer P.D."/>
            <person name="Malone G."/>
            <person name="Dellagostin O."/>
            <person name="de Oliveira A.C."/>
            <person name="Bevan M."/>
            <person name="Bancroft I."/>
            <person name="Minx P."/>
            <person name="Cordum H."/>
            <person name="Wilson R."/>
            <person name="Cheng Z."/>
            <person name="Jin W."/>
            <person name="Jiang J."/>
            <person name="Leong S.A."/>
            <person name="Iwama H."/>
            <person name="Gojobori T."/>
            <person name="Itoh T."/>
            <person name="Niimura Y."/>
            <person name="Fujii Y."/>
            <person name="Habara T."/>
            <person name="Sakai H."/>
            <person name="Sato Y."/>
            <person name="Wilson G."/>
            <person name="Kumar K."/>
            <person name="McCouch S."/>
            <person name="Juretic N."/>
            <person name="Hoen D."/>
            <person name="Wright S."/>
            <person name="Bruskiewich R."/>
            <person name="Bureau T."/>
            <person name="Miyao A."/>
            <person name="Hirochika H."/>
            <person name="Nishikawa T."/>
            <person name="Kadowaki K."/>
            <person name="Sugiura M."/>
            <person name="Burr B."/>
            <person name="Sasaki T."/>
        </authorList>
    </citation>
    <scope>NUCLEOTIDE SEQUENCE [LARGE SCALE GENOMIC DNA]</scope>
    <source>
        <strain evidence="3">cv. Nipponbare</strain>
    </source>
</reference>
<proteinExistence type="predicted"/>
<reference evidence="3" key="2">
    <citation type="journal article" date="2008" name="Nucleic Acids Res.">
        <title>The rice annotation project database (RAP-DB): 2008 update.</title>
        <authorList>
            <consortium name="The rice annotation project (RAP)"/>
        </authorList>
    </citation>
    <scope>GENOME REANNOTATION</scope>
    <source>
        <strain evidence="3">cv. Nipponbare</strain>
    </source>
</reference>
<organism evidence="2 3">
    <name type="scientific">Oryza sativa subsp. japonica</name>
    <name type="common">Rice</name>
    <dbReference type="NCBI Taxonomy" id="39947"/>
    <lineage>
        <taxon>Eukaryota</taxon>
        <taxon>Viridiplantae</taxon>
        <taxon>Streptophyta</taxon>
        <taxon>Embryophyta</taxon>
        <taxon>Tracheophyta</taxon>
        <taxon>Spermatophyta</taxon>
        <taxon>Magnoliopsida</taxon>
        <taxon>Liliopsida</taxon>
        <taxon>Poales</taxon>
        <taxon>Poaceae</taxon>
        <taxon>BOP clade</taxon>
        <taxon>Oryzoideae</taxon>
        <taxon>Oryzeae</taxon>
        <taxon>Oryzinae</taxon>
        <taxon>Oryza</taxon>
        <taxon>Oryza sativa</taxon>
    </lineage>
</organism>